<evidence type="ECO:0000256" key="1">
    <source>
        <dbReference type="SAM" id="MobiDB-lite"/>
    </source>
</evidence>
<organism evidence="2 3">
    <name type="scientific">Lentzea guizhouensis</name>
    <dbReference type="NCBI Taxonomy" id="1586287"/>
    <lineage>
        <taxon>Bacteria</taxon>
        <taxon>Bacillati</taxon>
        <taxon>Actinomycetota</taxon>
        <taxon>Actinomycetes</taxon>
        <taxon>Pseudonocardiales</taxon>
        <taxon>Pseudonocardiaceae</taxon>
        <taxon>Lentzea</taxon>
    </lineage>
</organism>
<feature type="region of interest" description="Disordered" evidence="1">
    <location>
        <begin position="43"/>
        <end position="62"/>
    </location>
</feature>
<protein>
    <submittedName>
        <fullName evidence="2">Uncharacterized protein</fullName>
    </submittedName>
</protein>
<dbReference type="RefSeq" id="WP_065914277.1">
    <property type="nucleotide sequence ID" value="NZ_CP016793.1"/>
</dbReference>
<feature type="compositionally biased region" description="Polar residues" evidence="1">
    <location>
        <begin position="43"/>
        <end position="60"/>
    </location>
</feature>
<keyword evidence="3" id="KW-1185">Reference proteome</keyword>
<evidence type="ECO:0000313" key="3">
    <source>
        <dbReference type="Proteomes" id="UP000093053"/>
    </source>
</evidence>
<dbReference type="KEGG" id="led:BBK82_07010"/>
<dbReference type="STRING" id="1586287.BBK82_07010"/>
<reference evidence="2 3" key="1">
    <citation type="submission" date="2016-07" db="EMBL/GenBank/DDBJ databases">
        <title>Complete genome sequence of the Lentzea guizhouensis DHS C013.</title>
        <authorList>
            <person name="Cao C."/>
        </authorList>
    </citation>
    <scope>NUCLEOTIDE SEQUENCE [LARGE SCALE GENOMIC DNA]</scope>
    <source>
        <strain evidence="2 3">DHS C013</strain>
    </source>
</reference>
<sequence>MEHPTHIALNAQCSGDLIRTALRQDKSEDVECGSIFASQRSLRVNSDSPSGTPGNSTTNKHFPLVEGATAIVAQEQRISESPPQIHTIE</sequence>
<gene>
    <name evidence="2" type="ORF">BBK82_07010</name>
</gene>
<accession>A0A1B2HDR9</accession>
<proteinExistence type="predicted"/>
<dbReference type="AlphaFoldDB" id="A0A1B2HDR9"/>
<name>A0A1B2HDR9_9PSEU</name>
<dbReference type="Proteomes" id="UP000093053">
    <property type="component" value="Chromosome"/>
</dbReference>
<dbReference type="EMBL" id="CP016793">
    <property type="protein sequence ID" value="ANZ35869.1"/>
    <property type="molecule type" value="Genomic_DNA"/>
</dbReference>
<evidence type="ECO:0000313" key="2">
    <source>
        <dbReference type="EMBL" id="ANZ35869.1"/>
    </source>
</evidence>